<name>A0AAV9XPW4_9PEZI</name>
<feature type="region of interest" description="Disordered" evidence="1">
    <location>
        <begin position="1"/>
        <end position="20"/>
    </location>
</feature>
<comment type="caution">
    <text evidence="2">The sequence shown here is derived from an EMBL/GenBank/DDBJ whole genome shotgun (WGS) entry which is preliminary data.</text>
</comment>
<evidence type="ECO:0000313" key="3">
    <source>
        <dbReference type="Proteomes" id="UP001365542"/>
    </source>
</evidence>
<evidence type="ECO:0008006" key="4">
    <source>
        <dbReference type="Google" id="ProtNLM"/>
    </source>
</evidence>
<protein>
    <recommendedName>
        <fullName evidence="4">HNH nuclease domain-containing protein</fullName>
    </recommendedName>
</protein>
<evidence type="ECO:0000313" key="2">
    <source>
        <dbReference type="EMBL" id="KAK6544033.1"/>
    </source>
</evidence>
<gene>
    <name evidence="2" type="ORF">TWF694_000747</name>
</gene>
<sequence>MATPDNTTPKPSRFPTIPLPQIFTSLMNSPKKETSLTEPNPSQQISPIKPQNPKAPRTHVNNKHPQLPTYTNQSDFNKALIKAYSAAKPNDSGYLWCPIFKQYLPPCLVDITHIIPAHTNATAVGYLFGHEWDGKNHINSLSNGMILAKCISRVLSNGDFAIIPVIDSINNPASNPLIKGFNQPTMIKIGSPAWTYLNSDEQAAILDIQEFKASINPSTTIAQQPKFNSDPDSPVDRDGSIRELEYHNRNPSVKLKLILMKPYHANKRLEDMDIYHSDLHNIILEFKSEFRPDLRYLYYRYVMSMLIWLNIEEARLYKDAWRVKEGWLRESVIVEIARPERMANWEVYEEILAGRGMFDEERGSDEEGWVLEPEVEVDEKGRLRRAATGLLGGLLINQHVVL</sequence>
<evidence type="ECO:0000256" key="1">
    <source>
        <dbReference type="SAM" id="MobiDB-lite"/>
    </source>
</evidence>
<keyword evidence="3" id="KW-1185">Reference proteome</keyword>
<proteinExistence type="predicted"/>
<organism evidence="2 3">
    <name type="scientific">Orbilia ellipsospora</name>
    <dbReference type="NCBI Taxonomy" id="2528407"/>
    <lineage>
        <taxon>Eukaryota</taxon>
        <taxon>Fungi</taxon>
        <taxon>Dikarya</taxon>
        <taxon>Ascomycota</taxon>
        <taxon>Pezizomycotina</taxon>
        <taxon>Orbiliomycetes</taxon>
        <taxon>Orbiliales</taxon>
        <taxon>Orbiliaceae</taxon>
        <taxon>Orbilia</taxon>
    </lineage>
</organism>
<dbReference type="EMBL" id="JAVHJO010000001">
    <property type="protein sequence ID" value="KAK6544033.1"/>
    <property type="molecule type" value="Genomic_DNA"/>
</dbReference>
<dbReference type="AlphaFoldDB" id="A0AAV9XPW4"/>
<reference evidence="2 3" key="1">
    <citation type="submission" date="2019-10" db="EMBL/GenBank/DDBJ databases">
        <authorList>
            <person name="Palmer J.M."/>
        </authorList>
    </citation>
    <scope>NUCLEOTIDE SEQUENCE [LARGE SCALE GENOMIC DNA]</scope>
    <source>
        <strain evidence="2 3">TWF694</strain>
    </source>
</reference>
<dbReference type="Proteomes" id="UP001365542">
    <property type="component" value="Unassembled WGS sequence"/>
</dbReference>
<accession>A0AAV9XPW4</accession>
<feature type="compositionally biased region" description="Polar residues" evidence="1">
    <location>
        <begin position="1"/>
        <end position="10"/>
    </location>
</feature>
<feature type="compositionally biased region" description="Polar residues" evidence="1">
    <location>
        <begin position="36"/>
        <end position="46"/>
    </location>
</feature>
<feature type="region of interest" description="Disordered" evidence="1">
    <location>
        <begin position="28"/>
        <end position="71"/>
    </location>
</feature>